<dbReference type="Proteomes" id="UP000278587">
    <property type="component" value="Unassembled WGS sequence"/>
</dbReference>
<accession>A0A0N8QU22</accession>
<name>A0A0N8QU22_9PSED</name>
<sequence>MIGLRTRHSFAQFLELQPPTVSVVLLSKYGVLDLSLPHDHLLSALLNNLQYVLVLAQESLGVSDTTPDV</sequence>
<comment type="caution">
    <text evidence="1">The sequence shown here is derived from an EMBL/GenBank/DDBJ whole genome shotgun (WGS) entry which is preliminary data.</text>
</comment>
<evidence type="ECO:0000313" key="2">
    <source>
        <dbReference type="Proteomes" id="UP000278587"/>
    </source>
</evidence>
<evidence type="ECO:0000313" key="1">
    <source>
        <dbReference type="EMBL" id="RMM06936.1"/>
    </source>
</evidence>
<protein>
    <submittedName>
        <fullName evidence="1">Uncharacterized protein</fullName>
    </submittedName>
</protein>
<gene>
    <name evidence="1" type="ORF">ALQ84_200243</name>
</gene>
<organism evidence="1 2">
    <name type="scientific">Pseudomonas caricapapayae</name>
    <dbReference type="NCBI Taxonomy" id="46678"/>
    <lineage>
        <taxon>Bacteria</taxon>
        <taxon>Pseudomonadati</taxon>
        <taxon>Pseudomonadota</taxon>
        <taxon>Gammaproteobacteria</taxon>
        <taxon>Pseudomonadales</taxon>
        <taxon>Pseudomonadaceae</taxon>
        <taxon>Pseudomonas</taxon>
    </lineage>
</organism>
<dbReference type="AlphaFoldDB" id="A0A0N8QU22"/>
<dbReference type="EMBL" id="RBOC01000148">
    <property type="protein sequence ID" value="RMM06936.1"/>
    <property type="molecule type" value="Genomic_DNA"/>
</dbReference>
<reference evidence="1 2" key="1">
    <citation type="submission" date="2018-08" db="EMBL/GenBank/DDBJ databases">
        <title>Recombination of ecologically and evolutionarily significant loci maintains genetic cohesion in the Pseudomonas syringae species complex.</title>
        <authorList>
            <person name="Dillon M."/>
            <person name="Thakur S."/>
            <person name="Almeida R.N.D."/>
            <person name="Weir B.S."/>
            <person name="Guttman D.S."/>
        </authorList>
    </citation>
    <scope>NUCLEOTIDE SEQUENCE [LARGE SCALE GENOMIC DNA]</scope>
    <source>
        <strain evidence="1 2">ICMP 4086</strain>
    </source>
</reference>
<proteinExistence type="predicted"/>